<dbReference type="GeneID" id="113213575"/>
<dbReference type="InterPro" id="IPR013083">
    <property type="entry name" value="Znf_RING/FYVE/PHD"/>
</dbReference>
<evidence type="ECO:0000256" key="1">
    <source>
        <dbReference type="ARBA" id="ARBA00022723"/>
    </source>
</evidence>
<name>A0A9C6X2V8_FRAOC</name>
<evidence type="ECO:0000256" key="2">
    <source>
        <dbReference type="ARBA" id="ARBA00022771"/>
    </source>
</evidence>
<dbReference type="RefSeq" id="XP_052128110.1">
    <property type="nucleotide sequence ID" value="XM_052272150.1"/>
</dbReference>
<dbReference type="InterPro" id="IPR017907">
    <property type="entry name" value="Znf_RING_CS"/>
</dbReference>
<dbReference type="Proteomes" id="UP000504606">
    <property type="component" value="Unplaced"/>
</dbReference>
<dbReference type="Pfam" id="PF13445">
    <property type="entry name" value="zf-RING_UBOX"/>
    <property type="match status" value="1"/>
</dbReference>
<evidence type="ECO:0000256" key="3">
    <source>
        <dbReference type="ARBA" id="ARBA00022833"/>
    </source>
</evidence>
<evidence type="ECO:0000313" key="8">
    <source>
        <dbReference type="Proteomes" id="UP000504606"/>
    </source>
</evidence>
<feature type="compositionally biased region" description="Polar residues" evidence="6">
    <location>
        <begin position="273"/>
        <end position="288"/>
    </location>
</feature>
<organism evidence="8 9">
    <name type="scientific">Frankliniella occidentalis</name>
    <name type="common">Western flower thrips</name>
    <name type="synonym">Euthrips occidentalis</name>
    <dbReference type="NCBI Taxonomy" id="133901"/>
    <lineage>
        <taxon>Eukaryota</taxon>
        <taxon>Metazoa</taxon>
        <taxon>Ecdysozoa</taxon>
        <taxon>Arthropoda</taxon>
        <taxon>Hexapoda</taxon>
        <taxon>Insecta</taxon>
        <taxon>Pterygota</taxon>
        <taxon>Neoptera</taxon>
        <taxon>Paraneoptera</taxon>
        <taxon>Thysanoptera</taxon>
        <taxon>Terebrantia</taxon>
        <taxon>Thripoidea</taxon>
        <taxon>Thripidae</taxon>
        <taxon>Frankliniella</taxon>
    </lineage>
</organism>
<dbReference type="InterPro" id="IPR001841">
    <property type="entry name" value="Znf_RING"/>
</dbReference>
<dbReference type="Gene3D" id="3.30.40.10">
    <property type="entry name" value="Zinc/RING finger domain, C3HC4 (zinc finger)"/>
    <property type="match status" value="1"/>
</dbReference>
<evidence type="ECO:0000259" key="7">
    <source>
        <dbReference type="PROSITE" id="PS50089"/>
    </source>
</evidence>
<accession>A0A9C6X2V8</accession>
<dbReference type="PANTHER" id="PTHR25464:SF2">
    <property type="entry name" value="RING-TYPE DOMAIN-CONTAINING PROTEIN"/>
    <property type="match status" value="1"/>
</dbReference>
<proteinExistence type="predicted"/>
<reference evidence="9" key="1">
    <citation type="submission" date="2025-08" db="UniProtKB">
        <authorList>
            <consortium name="RefSeq"/>
        </authorList>
    </citation>
    <scope>IDENTIFICATION</scope>
    <source>
        <tissue evidence="9">Whole organism</tissue>
    </source>
</reference>
<keyword evidence="8" id="KW-1185">Reference proteome</keyword>
<protein>
    <submittedName>
        <fullName evidence="9">Uncharacterized protein LOC113213575 isoform X1</fullName>
    </submittedName>
</protein>
<dbReference type="PROSITE" id="PS00518">
    <property type="entry name" value="ZF_RING_1"/>
    <property type="match status" value="1"/>
</dbReference>
<evidence type="ECO:0000256" key="4">
    <source>
        <dbReference type="PROSITE-ProRule" id="PRU00175"/>
    </source>
</evidence>
<keyword evidence="3" id="KW-0862">Zinc</keyword>
<dbReference type="PROSITE" id="PS50089">
    <property type="entry name" value="ZF_RING_2"/>
    <property type="match status" value="1"/>
</dbReference>
<evidence type="ECO:0000256" key="6">
    <source>
        <dbReference type="SAM" id="MobiDB-lite"/>
    </source>
</evidence>
<evidence type="ECO:0000313" key="9">
    <source>
        <dbReference type="RefSeq" id="XP_052128110.1"/>
    </source>
</evidence>
<feature type="region of interest" description="Disordered" evidence="6">
    <location>
        <begin position="273"/>
        <end position="318"/>
    </location>
</feature>
<keyword evidence="5" id="KW-0175">Coiled coil</keyword>
<sequence>MECSVCLEPFDQEKRRPKCLPCGHTFCIECLSNDRFGATCPQDRKRFPTLPEDLPDNFTVLSLVSELSKPLVAVHHLWCRLCKAVATINCVDEHAVCSLRTARADQARNEVAALRSSEKSLNDLIQQLDREALGNEFDSCLAVLAAEQSDFAALREGLVAAQVADGTKWEDAIRAARWKCSHQGLAACASHLNDVFMNTSTSCSLKLQCGDEVLCEMVLPVQGNAALRLLVCSAACEGHLHLRSPGEQSSTDCAKLIKGPILFVKEKSSDLQSVSESDTQNKTKSSTFADGAGSHELSRQLSVSSNGETRTDDFDESFSHSADSTHIVWEEVSNAGWWSSRPIRVGSKVLRDRSWPEEWTCDVDVSGHRSEGVVTKLDGDLVSVRWDWNGKELQGFPMETLRPLATSTELLETWNAGDVDGPHAYDAWSIFNADVPKMSTMLLSSGRLKEVRTLVGLRCRLNEGRWGHLVIREIAPRVEVLGLSNTDDDHLHMAATQMPCLRALHLTRVTRKQLLEVARMRQLRRLEVYSNHKELHELSGLEFASPADGADGLRWLRVGLYPLRTALALASAHAASLEELHLVAASKDPYGCTDLAVELRRCGFRALSRLVLVRRTTDYFCRHDEEECVKQKRSLYCNFLPNARVSVQCSACDAVDPPAF</sequence>
<dbReference type="AlphaFoldDB" id="A0A9C6X2V8"/>
<feature type="coiled-coil region" evidence="5">
    <location>
        <begin position="104"/>
        <end position="131"/>
    </location>
</feature>
<keyword evidence="2 4" id="KW-0863">Zinc-finger</keyword>
<feature type="domain" description="RING-type" evidence="7">
    <location>
        <begin position="3"/>
        <end position="44"/>
    </location>
</feature>
<dbReference type="SMART" id="SM00184">
    <property type="entry name" value="RING"/>
    <property type="match status" value="1"/>
</dbReference>
<feature type="compositionally biased region" description="Polar residues" evidence="6">
    <location>
        <begin position="299"/>
        <end position="308"/>
    </location>
</feature>
<keyword evidence="1" id="KW-0479">Metal-binding</keyword>
<dbReference type="GO" id="GO:0008270">
    <property type="term" value="F:zinc ion binding"/>
    <property type="evidence" value="ECO:0007669"/>
    <property type="project" value="UniProtKB-KW"/>
</dbReference>
<evidence type="ECO:0000256" key="5">
    <source>
        <dbReference type="SAM" id="Coils"/>
    </source>
</evidence>
<gene>
    <name evidence="9" type="primary">LOC113213575</name>
</gene>
<dbReference type="SUPFAM" id="SSF57850">
    <property type="entry name" value="RING/U-box"/>
    <property type="match status" value="1"/>
</dbReference>
<dbReference type="OrthoDB" id="265776at2759"/>
<dbReference type="PANTHER" id="PTHR25464">
    <property type="entry name" value="TRIPARTITE MOTIF-CONTAINING PROTEIN 2-LIKE PROTEIN"/>
    <property type="match status" value="1"/>
</dbReference>
<dbReference type="InterPro" id="IPR027370">
    <property type="entry name" value="Znf-RING_euk"/>
</dbReference>